<dbReference type="Pfam" id="PF01619">
    <property type="entry name" value="Pro_dh"/>
    <property type="match status" value="1"/>
</dbReference>
<evidence type="ECO:0000313" key="5">
    <source>
        <dbReference type="Proteomes" id="UP000824005"/>
    </source>
</evidence>
<feature type="compositionally biased region" description="Polar residues" evidence="2">
    <location>
        <begin position="9"/>
        <end position="18"/>
    </location>
</feature>
<dbReference type="AlphaFoldDB" id="A0A9D1YXJ4"/>
<feature type="compositionally biased region" description="Pro residues" evidence="2">
    <location>
        <begin position="126"/>
        <end position="136"/>
    </location>
</feature>
<evidence type="ECO:0000313" key="4">
    <source>
        <dbReference type="EMBL" id="HIY66930.1"/>
    </source>
</evidence>
<dbReference type="GO" id="GO:0006562">
    <property type="term" value="P:L-proline catabolic process"/>
    <property type="evidence" value="ECO:0007669"/>
    <property type="project" value="UniProtKB-ARBA"/>
</dbReference>
<name>A0A9D1YXJ4_9MICO</name>
<feature type="non-terminal residue" evidence="4">
    <location>
        <position position="561"/>
    </location>
</feature>
<proteinExistence type="predicted"/>
<dbReference type="Proteomes" id="UP000824005">
    <property type="component" value="Unassembled WGS sequence"/>
</dbReference>
<feature type="compositionally biased region" description="Acidic residues" evidence="2">
    <location>
        <begin position="23"/>
        <end position="32"/>
    </location>
</feature>
<reference evidence="4" key="1">
    <citation type="journal article" date="2021" name="PeerJ">
        <title>Extensive microbial diversity within the chicken gut microbiome revealed by metagenomics and culture.</title>
        <authorList>
            <person name="Gilroy R."/>
            <person name="Ravi A."/>
            <person name="Getino M."/>
            <person name="Pursley I."/>
            <person name="Horton D.L."/>
            <person name="Alikhan N.F."/>
            <person name="Baker D."/>
            <person name="Gharbi K."/>
            <person name="Hall N."/>
            <person name="Watson M."/>
            <person name="Adriaenssens E.M."/>
            <person name="Foster-Nyarko E."/>
            <person name="Jarju S."/>
            <person name="Secka A."/>
            <person name="Antonio M."/>
            <person name="Oren A."/>
            <person name="Chaudhuri R.R."/>
            <person name="La Ragione R."/>
            <person name="Hildebrand F."/>
            <person name="Pallen M.J."/>
        </authorList>
    </citation>
    <scope>NUCLEOTIDE SEQUENCE</scope>
    <source>
        <strain evidence="4">ChiGjej1B1-98</strain>
    </source>
</reference>
<feature type="region of interest" description="Disordered" evidence="2">
    <location>
        <begin position="171"/>
        <end position="190"/>
    </location>
</feature>
<reference evidence="4" key="2">
    <citation type="submission" date="2021-04" db="EMBL/GenBank/DDBJ databases">
        <authorList>
            <person name="Gilroy R."/>
        </authorList>
    </citation>
    <scope>NUCLEOTIDE SEQUENCE</scope>
    <source>
        <strain evidence="4">ChiGjej1B1-98</strain>
    </source>
</reference>
<dbReference type="InterPro" id="IPR002872">
    <property type="entry name" value="Proline_DH_dom"/>
</dbReference>
<dbReference type="SUPFAM" id="SSF51730">
    <property type="entry name" value="FAD-linked oxidoreductase"/>
    <property type="match status" value="1"/>
</dbReference>
<accession>A0A9D1YXJ4</accession>
<keyword evidence="1" id="KW-0560">Oxidoreductase</keyword>
<evidence type="ECO:0000259" key="3">
    <source>
        <dbReference type="Pfam" id="PF01619"/>
    </source>
</evidence>
<feature type="region of interest" description="Disordered" evidence="2">
    <location>
        <begin position="83"/>
        <end position="164"/>
    </location>
</feature>
<protein>
    <submittedName>
        <fullName evidence="4">Proline dehydrogenase family protein</fullName>
    </submittedName>
</protein>
<evidence type="ECO:0000256" key="2">
    <source>
        <dbReference type="SAM" id="MobiDB-lite"/>
    </source>
</evidence>
<organism evidence="4 5">
    <name type="scientific">Candidatus Agrococcus pullicola</name>
    <dbReference type="NCBI Taxonomy" id="2838429"/>
    <lineage>
        <taxon>Bacteria</taxon>
        <taxon>Bacillati</taxon>
        <taxon>Actinomycetota</taxon>
        <taxon>Actinomycetes</taxon>
        <taxon>Micrococcales</taxon>
        <taxon>Microbacteriaceae</taxon>
        <taxon>Agrococcus</taxon>
    </lineage>
</organism>
<comment type="caution">
    <text evidence="4">The sequence shown here is derived from an EMBL/GenBank/DDBJ whole genome shotgun (WGS) entry which is preliminary data.</text>
</comment>
<feature type="compositionally biased region" description="Acidic residues" evidence="2">
    <location>
        <begin position="49"/>
        <end position="60"/>
    </location>
</feature>
<evidence type="ECO:0000256" key="1">
    <source>
        <dbReference type="ARBA" id="ARBA00023002"/>
    </source>
</evidence>
<gene>
    <name evidence="4" type="ORF">H9830_11720</name>
</gene>
<feature type="region of interest" description="Disordered" evidence="2">
    <location>
        <begin position="1"/>
        <end position="69"/>
    </location>
</feature>
<dbReference type="Gene3D" id="3.20.20.220">
    <property type="match status" value="1"/>
</dbReference>
<sequence>MASPAYEQPPSQEATGPESSGADPEESTAADDELQRNAEFDALIAEPQDAGEDETADDADSASWNQLETGAIEIDPAALGAARAEFESLQQNVTAEHQRLRDTGRIPSPPAHPSAPVEFIDSSTPQPGPPALPYSNPPREQAAQQSFPDDQQRVAADGEPPAGELVVASPNEIERAQQSPPAPTQRELDEWERERQAILHPAEPDTEDDLAQAAINRVRSWIGQRNPNVKRDPAAERLAGLLQDPDGLQFAMRFIDRVVRVEDKQVAAREFERLSRRVPGFLEWYLKFAISMGGGFGLLFPSLVIPMAKKALRRLVSHLVIDASSERLGKRLTKLRADGSRLNINLLGEAVLGEQEAQRRLDGTLQLLSRPDVDYVSIKVSSLAPQLNLWGFEETAARVAERLIPLYRVAAEAAPAKFINLDMEEYHDLDLTIEVFKRILSNPELQRLEAGIVLQAYLPDALPALEHLTEWARARVAAGGAGIKVRVVKGANLAMERVDAALHGWPLATVESKTAADANYKRVLEYALRPENAGIVRVGVAGHNLFDLAYAIELASRHGVI</sequence>
<dbReference type="GO" id="GO:0004657">
    <property type="term" value="F:proline dehydrogenase activity"/>
    <property type="evidence" value="ECO:0007669"/>
    <property type="project" value="UniProtKB-ARBA"/>
</dbReference>
<dbReference type="EMBL" id="DXDC01000354">
    <property type="protein sequence ID" value="HIY66930.1"/>
    <property type="molecule type" value="Genomic_DNA"/>
</dbReference>
<feature type="domain" description="Proline dehydrogenase" evidence="3">
    <location>
        <begin position="330"/>
        <end position="559"/>
    </location>
</feature>
<dbReference type="InterPro" id="IPR029041">
    <property type="entry name" value="FAD-linked_oxidoreductase-like"/>
</dbReference>